<accession>A0ABP0CD11</accession>
<evidence type="ECO:0000256" key="1">
    <source>
        <dbReference type="SAM" id="MobiDB-lite"/>
    </source>
</evidence>
<evidence type="ECO:0000313" key="2">
    <source>
        <dbReference type="EMBL" id="CAK7229336.1"/>
    </source>
</evidence>
<protein>
    <submittedName>
        <fullName evidence="2">Uncharacterized protein</fullName>
    </submittedName>
</protein>
<dbReference type="EMBL" id="CAWUHB010000048">
    <property type="protein sequence ID" value="CAK7229336.1"/>
    <property type="molecule type" value="Genomic_DNA"/>
</dbReference>
<feature type="compositionally biased region" description="Low complexity" evidence="1">
    <location>
        <begin position="126"/>
        <end position="156"/>
    </location>
</feature>
<organism evidence="2 3">
    <name type="scientific">Sporothrix curviconia</name>
    <dbReference type="NCBI Taxonomy" id="1260050"/>
    <lineage>
        <taxon>Eukaryota</taxon>
        <taxon>Fungi</taxon>
        <taxon>Dikarya</taxon>
        <taxon>Ascomycota</taxon>
        <taxon>Pezizomycotina</taxon>
        <taxon>Sordariomycetes</taxon>
        <taxon>Sordariomycetidae</taxon>
        <taxon>Ophiostomatales</taxon>
        <taxon>Ophiostomataceae</taxon>
        <taxon>Sporothrix</taxon>
    </lineage>
</organism>
<keyword evidence="3" id="KW-1185">Reference proteome</keyword>
<proteinExistence type="predicted"/>
<reference evidence="2 3" key="1">
    <citation type="submission" date="2024-01" db="EMBL/GenBank/DDBJ databases">
        <authorList>
            <person name="Allen C."/>
            <person name="Tagirdzhanova G."/>
        </authorList>
    </citation>
    <scope>NUCLEOTIDE SEQUENCE [LARGE SCALE GENOMIC DNA]</scope>
</reference>
<comment type="caution">
    <text evidence="2">The sequence shown here is derived from an EMBL/GenBank/DDBJ whole genome shotgun (WGS) entry which is preliminary data.</text>
</comment>
<name>A0ABP0CD11_9PEZI</name>
<sequence>MSGSGGFYKYRCKYFLSHDCPNWVFVNNAPCADCCAAGRDTHDPGQDLLASHHPFLYGSSPEFEIGVPVFQDGLLRYTFAGMLSSYEPGADFASWITLRPPLDGSLPALPSPYPPPPPQSPRHLHQSQPSHHLLQQQQQQQQQQQPPQNFAQLDQQQLQHSFIQEHPSAAAAHFRPHKHLQNLQQLQLQHEAAYMFQGGDQGWQGARMQLPPHAASKAFPVSTAAGVGDTMLAGSPGLLSH</sequence>
<gene>
    <name evidence="2" type="ORF">SCUCBS95973_007186</name>
</gene>
<feature type="compositionally biased region" description="Pro residues" evidence="1">
    <location>
        <begin position="109"/>
        <end position="120"/>
    </location>
</feature>
<dbReference type="Proteomes" id="UP001642405">
    <property type="component" value="Unassembled WGS sequence"/>
</dbReference>
<feature type="region of interest" description="Disordered" evidence="1">
    <location>
        <begin position="106"/>
        <end position="156"/>
    </location>
</feature>
<evidence type="ECO:0000313" key="3">
    <source>
        <dbReference type="Proteomes" id="UP001642405"/>
    </source>
</evidence>